<sequence>MDINRLAVEALFCYFLAATFSQIISFLYRSHYFPYLIYLIGKAFLLIGLLLTAAYLKRKSPPEELTIISGLAITGLWI</sequence>
<keyword evidence="1" id="KW-0472">Membrane</keyword>
<dbReference type="AlphaFoldDB" id="A0A926ZJS7"/>
<accession>A0A926ZJS7</accession>
<gene>
    <name evidence="2" type="ORF">H6G03_28535</name>
</gene>
<feature type="transmembrane region" description="Helical" evidence="1">
    <location>
        <begin position="35"/>
        <end position="56"/>
    </location>
</feature>
<organism evidence="2 3">
    <name type="scientific">Aerosakkonema funiforme FACHB-1375</name>
    <dbReference type="NCBI Taxonomy" id="2949571"/>
    <lineage>
        <taxon>Bacteria</taxon>
        <taxon>Bacillati</taxon>
        <taxon>Cyanobacteriota</taxon>
        <taxon>Cyanophyceae</taxon>
        <taxon>Oscillatoriophycideae</taxon>
        <taxon>Aerosakkonematales</taxon>
        <taxon>Aerosakkonemataceae</taxon>
        <taxon>Aerosakkonema</taxon>
    </lineage>
</organism>
<keyword evidence="1" id="KW-0812">Transmembrane</keyword>
<dbReference type="Proteomes" id="UP000641646">
    <property type="component" value="Unassembled WGS sequence"/>
</dbReference>
<proteinExistence type="predicted"/>
<dbReference type="EMBL" id="JACJPW010000101">
    <property type="protein sequence ID" value="MBD2184974.1"/>
    <property type="molecule type" value="Genomic_DNA"/>
</dbReference>
<comment type="caution">
    <text evidence="2">The sequence shown here is derived from an EMBL/GenBank/DDBJ whole genome shotgun (WGS) entry which is preliminary data.</text>
</comment>
<protein>
    <submittedName>
        <fullName evidence="2">Uncharacterized protein</fullName>
    </submittedName>
</protein>
<reference evidence="2" key="2">
    <citation type="submission" date="2020-08" db="EMBL/GenBank/DDBJ databases">
        <authorList>
            <person name="Chen M."/>
            <person name="Teng W."/>
            <person name="Zhao L."/>
            <person name="Hu C."/>
            <person name="Zhou Y."/>
            <person name="Han B."/>
            <person name="Song L."/>
            <person name="Shu W."/>
        </authorList>
    </citation>
    <scope>NUCLEOTIDE SEQUENCE</scope>
    <source>
        <strain evidence="2">FACHB-1375</strain>
    </source>
</reference>
<reference evidence="2" key="1">
    <citation type="journal article" date="2015" name="ISME J.">
        <title>Draft Genome Sequence of Streptomyces incarnatus NRRL8089, which Produces the Nucleoside Antibiotic Sinefungin.</title>
        <authorList>
            <person name="Oshima K."/>
            <person name="Hattori M."/>
            <person name="Shimizu H."/>
            <person name="Fukuda K."/>
            <person name="Nemoto M."/>
            <person name="Inagaki K."/>
            <person name="Tamura T."/>
        </authorList>
    </citation>
    <scope>NUCLEOTIDE SEQUENCE</scope>
    <source>
        <strain evidence="2">FACHB-1375</strain>
    </source>
</reference>
<name>A0A926ZJS7_9CYAN</name>
<feature type="transmembrane region" description="Helical" evidence="1">
    <location>
        <begin position="7"/>
        <end position="29"/>
    </location>
</feature>
<evidence type="ECO:0000313" key="3">
    <source>
        <dbReference type="Proteomes" id="UP000641646"/>
    </source>
</evidence>
<dbReference type="RefSeq" id="WP_190472425.1">
    <property type="nucleotide sequence ID" value="NZ_JACJPW010000101.1"/>
</dbReference>
<keyword evidence="3" id="KW-1185">Reference proteome</keyword>
<keyword evidence="1" id="KW-1133">Transmembrane helix</keyword>
<evidence type="ECO:0000313" key="2">
    <source>
        <dbReference type="EMBL" id="MBD2184974.1"/>
    </source>
</evidence>
<evidence type="ECO:0000256" key="1">
    <source>
        <dbReference type="SAM" id="Phobius"/>
    </source>
</evidence>